<comment type="caution">
    <text evidence="2">The sequence shown here is derived from an EMBL/GenBank/DDBJ whole genome shotgun (WGS) entry which is preliminary data.</text>
</comment>
<protein>
    <submittedName>
        <fullName evidence="2">SUF system Fe-S cluster assembly regulator</fullName>
    </submittedName>
</protein>
<reference evidence="2 3" key="1">
    <citation type="submission" date="2024-06" db="EMBL/GenBank/DDBJ databases">
        <authorList>
            <person name="Li Z."/>
            <person name="Jiang Y."/>
        </authorList>
    </citation>
    <scope>NUCLEOTIDE SEQUENCE [LARGE SCALE GENOMIC DNA]</scope>
    <source>
        <strain evidence="2 3">HSW-8</strain>
    </source>
</reference>
<feature type="compositionally biased region" description="Basic and acidic residues" evidence="1">
    <location>
        <begin position="136"/>
        <end position="146"/>
    </location>
</feature>
<evidence type="ECO:0000313" key="3">
    <source>
        <dbReference type="Proteomes" id="UP001465331"/>
    </source>
</evidence>
<dbReference type="EMBL" id="JBEPIJ010000009">
    <property type="protein sequence ID" value="MES0874214.1"/>
    <property type="molecule type" value="Genomic_DNA"/>
</dbReference>
<feature type="region of interest" description="Disordered" evidence="1">
    <location>
        <begin position="133"/>
        <end position="163"/>
    </location>
</feature>
<dbReference type="InterPro" id="IPR030489">
    <property type="entry name" value="TR_Rrf2-type_CS"/>
</dbReference>
<organism evidence="2 3">
    <name type="scientific">Sinimarinibacterium thermocellulolyticum</name>
    <dbReference type="NCBI Taxonomy" id="3170016"/>
    <lineage>
        <taxon>Bacteria</taxon>
        <taxon>Pseudomonadati</taxon>
        <taxon>Pseudomonadota</taxon>
        <taxon>Gammaproteobacteria</taxon>
        <taxon>Nevskiales</taxon>
        <taxon>Nevskiaceae</taxon>
        <taxon>Sinimarinibacterium</taxon>
    </lineage>
</organism>
<dbReference type="PANTHER" id="PTHR33221:SF2">
    <property type="entry name" value="TRANSCRIPTIONAL REGULATOR"/>
    <property type="match status" value="1"/>
</dbReference>
<dbReference type="InterPro" id="IPR036388">
    <property type="entry name" value="WH-like_DNA-bd_sf"/>
</dbReference>
<dbReference type="SUPFAM" id="SSF46785">
    <property type="entry name" value="Winged helix' DNA-binding domain"/>
    <property type="match status" value="1"/>
</dbReference>
<dbReference type="NCBIfam" id="TIGR02944">
    <property type="entry name" value="suf_reg_Xantho"/>
    <property type="match status" value="1"/>
</dbReference>
<sequence>MLKLSKLADYATVLMTLVAREPQRLHSGLELAERSQLPAPTVAKLLKMLARGGLLQSLRGAHGGYRLARPPETISVAEIIAALEGPIGVTECASHPGGCTHEAGCSTRANWRLINIAIREALEAVSLAQMAAPAPSRDDAPGRARGEFPLTFHRTAANGLPQS</sequence>
<proteinExistence type="predicted"/>
<evidence type="ECO:0000256" key="1">
    <source>
        <dbReference type="SAM" id="MobiDB-lite"/>
    </source>
</evidence>
<dbReference type="PROSITE" id="PS51197">
    <property type="entry name" value="HTH_RRF2_2"/>
    <property type="match status" value="1"/>
</dbReference>
<dbReference type="Pfam" id="PF02082">
    <property type="entry name" value="Rrf2"/>
    <property type="match status" value="1"/>
</dbReference>
<keyword evidence="3" id="KW-1185">Reference proteome</keyword>
<gene>
    <name evidence="2" type="ORF">ABSH63_09380</name>
</gene>
<dbReference type="PROSITE" id="PS01332">
    <property type="entry name" value="HTH_RRF2_1"/>
    <property type="match status" value="1"/>
</dbReference>
<dbReference type="InterPro" id="IPR014290">
    <property type="entry name" value="SUF_FeS_clus_asmbl_reg"/>
</dbReference>
<dbReference type="RefSeq" id="WP_352889257.1">
    <property type="nucleotide sequence ID" value="NZ_JBEPIJ010000009.1"/>
</dbReference>
<dbReference type="Proteomes" id="UP001465331">
    <property type="component" value="Unassembled WGS sequence"/>
</dbReference>
<dbReference type="PANTHER" id="PTHR33221">
    <property type="entry name" value="WINGED HELIX-TURN-HELIX TRANSCRIPTIONAL REGULATOR, RRF2 FAMILY"/>
    <property type="match status" value="1"/>
</dbReference>
<name>A0ABV2AAN8_9GAMM</name>
<dbReference type="InterPro" id="IPR000944">
    <property type="entry name" value="Tscrpt_reg_Rrf2"/>
</dbReference>
<dbReference type="NCBIfam" id="TIGR00738">
    <property type="entry name" value="rrf2_super"/>
    <property type="match status" value="1"/>
</dbReference>
<dbReference type="InterPro" id="IPR036390">
    <property type="entry name" value="WH_DNA-bd_sf"/>
</dbReference>
<accession>A0ABV2AAN8</accession>
<dbReference type="Gene3D" id="1.10.10.10">
    <property type="entry name" value="Winged helix-like DNA-binding domain superfamily/Winged helix DNA-binding domain"/>
    <property type="match status" value="1"/>
</dbReference>
<evidence type="ECO:0000313" key="2">
    <source>
        <dbReference type="EMBL" id="MES0874214.1"/>
    </source>
</evidence>